<name>A0A448ZL50_9STRA</name>
<sequence length="420" mass="45706">MIRSGKERITRRYICCGFVLSILVVVKASFSTQNHLRSRSDDETSPNNGYGKKNPTSPETNKIDNLASRRGDRLLEKDTRRRKTHEEHTNGDENHHAVTSINTTTKTHEPGPRETGPKFGARSFDYWYDAYNIEQHDSYNVNQQNADPYAQTIPVPSSSYSFSPTTSTTADFTLSLVPSTSVDELNPSTGSPTTSDASPTETPSSRSTLVPSAIILGTEDPTVANITPEPTVVNSNSNVLSYQDQRGICSGAANGIGCASEDPEEQLSGNPNEIVNCFNVTEFGVELPFMIDSVRFWIGSSSPPPPDLELNVFAGTKENGPDSNILLYSQQLFGYTTGINTITTTMDVMIFLSSFCVGVTSRSSDAGLRIQTDDLGIIDDASYLRSPECGIANFTSLGDVGLTNDFCIEALVSFGVDLRR</sequence>
<dbReference type="EMBL" id="CAACVS010000474">
    <property type="protein sequence ID" value="VEU42767.1"/>
    <property type="molecule type" value="Genomic_DNA"/>
</dbReference>
<dbReference type="OrthoDB" id="10600422at2759"/>
<reference evidence="2 3" key="1">
    <citation type="submission" date="2019-01" db="EMBL/GenBank/DDBJ databases">
        <authorList>
            <person name="Ferrante I. M."/>
        </authorList>
    </citation>
    <scope>NUCLEOTIDE SEQUENCE [LARGE SCALE GENOMIC DNA]</scope>
    <source>
        <strain evidence="2 3">B856</strain>
    </source>
</reference>
<evidence type="ECO:0000256" key="1">
    <source>
        <dbReference type="SAM" id="MobiDB-lite"/>
    </source>
</evidence>
<keyword evidence="3" id="KW-1185">Reference proteome</keyword>
<dbReference type="AlphaFoldDB" id="A0A448ZL50"/>
<evidence type="ECO:0000313" key="3">
    <source>
        <dbReference type="Proteomes" id="UP000291116"/>
    </source>
</evidence>
<feature type="region of interest" description="Disordered" evidence="1">
    <location>
        <begin position="180"/>
        <end position="208"/>
    </location>
</feature>
<proteinExistence type="predicted"/>
<feature type="region of interest" description="Disordered" evidence="1">
    <location>
        <begin position="32"/>
        <end position="120"/>
    </location>
</feature>
<gene>
    <name evidence="2" type="ORF">PSNMU_V1.4_AUG-EV-PASAV3_0097500</name>
</gene>
<accession>A0A448ZL50</accession>
<dbReference type="Proteomes" id="UP000291116">
    <property type="component" value="Unassembled WGS sequence"/>
</dbReference>
<organism evidence="2 3">
    <name type="scientific">Pseudo-nitzschia multistriata</name>
    <dbReference type="NCBI Taxonomy" id="183589"/>
    <lineage>
        <taxon>Eukaryota</taxon>
        <taxon>Sar</taxon>
        <taxon>Stramenopiles</taxon>
        <taxon>Ochrophyta</taxon>
        <taxon>Bacillariophyta</taxon>
        <taxon>Bacillariophyceae</taxon>
        <taxon>Bacillariophycidae</taxon>
        <taxon>Bacillariales</taxon>
        <taxon>Bacillariaceae</taxon>
        <taxon>Pseudo-nitzschia</taxon>
    </lineage>
</organism>
<feature type="compositionally biased region" description="Basic and acidic residues" evidence="1">
    <location>
        <begin position="106"/>
        <end position="116"/>
    </location>
</feature>
<protein>
    <submittedName>
        <fullName evidence="2">Uncharacterized protein</fullName>
    </submittedName>
</protein>
<feature type="compositionally biased region" description="Basic and acidic residues" evidence="1">
    <location>
        <begin position="67"/>
        <end position="96"/>
    </location>
</feature>
<evidence type="ECO:0000313" key="2">
    <source>
        <dbReference type="EMBL" id="VEU42767.1"/>
    </source>
</evidence>